<dbReference type="InterPro" id="IPR001173">
    <property type="entry name" value="Glyco_trans_2-like"/>
</dbReference>
<proteinExistence type="inferred from homology"/>
<dbReference type="PANTHER" id="PTHR43179:SF12">
    <property type="entry name" value="GALACTOFURANOSYLTRANSFERASE GLFT2"/>
    <property type="match status" value="1"/>
</dbReference>
<dbReference type="Gene3D" id="3.90.550.10">
    <property type="entry name" value="Spore Coat Polysaccharide Biosynthesis Protein SpsA, Chain A"/>
    <property type="match status" value="1"/>
</dbReference>
<dbReference type="Pfam" id="PF00535">
    <property type="entry name" value="Glycos_transf_2"/>
    <property type="match status" value="1"/>
</dbReference>
<dbReference type="SUPFAM" id="SSF53448">
    <property type="entry name" value="Nucleotide-diphospho-sugar transferases"/>
    <property type="match status" value="1"/>
</dbReference>
<protein>
    <submittedName>
        <fullName evidence="5">Glycosyl transferase, family 2</fullName>
    </submittedName>
</protein>
<name>A0A6J4N133_9BACT</name>
<dbReference type="AlphaFoldDB" id="A0A6J4N133"/>
<feature type="domain" description="Glycosyltransferase 2-like" evidence="4">
    <location>
        <begin position="95"/>
        <end position="172"/>
    </location>
</feature>
<comment type="similarity">
    <text evidence="1">Belongs to the glycosyltransferase 2 family.</text>
</comment>
<evidence type="ECO:0000313" key="5">
    <source>
        <dbReference type="EMBL" id="CAA9372129.1"/>
    </source>
</evidence>
<evidence type="ECO:0000256" key="1">
    <source>
        <dbReference type="ARBA" id="ARBA00006739"/>
    </source>
</evidence>
<dbReference type="EMBL" id="CADCTW010000251">
    <property type="protein sequence ID" value="CAA9372129.1"/>
    <property type="molecule type" value="Genomic_DNA"/>
</dbReference>
<keyword evidence="2" id="KW-0328">Glycosyltransferase</keyword>
<accession>A0A6J4N133</accession>
<dbReference type="CDD" id="cd04186">
    <property type="entry name" value="GT_2_like_c"/>
    <property type="match status" value="1"/>
</dbReference>
<dbReference type="InterPro" id="IPR029044">
    <property type="entry name" value="Nucleotide-diphossugar_trans"/>
</dbReference>
<keyword evidence="3 5" id="KW-0808">Transferase</keyword>
<sequence>MKVCVVLVNWKGWADTLECLESLLRCEPGGFTVVVCDNASGDGSLQRIRDWAEGRLEVAVDPASPLRPLSFPPLPKPVPCAEYGRDGAERGGAPGDPRLVLVDTGENLGFAGGNNVGIRYALARGGFDYLWLLNNDTVVRPDALRRLVEEAERNPRAGIIGSTLLYYDRPDTVQTLGGGTYNWWLGLPRHIGAEEAAGTPRAAEARSAMSYVVGASMLVRASFVREVGLLSEEYFLYFEELDWAARARGRYTLGYAPESVVYHREGSSTGGKAAGAKSRVADYHFYRNRVRFTRKFAPALLPAVHLSLLLPMARRARRGEWDRVRMLAKLWFTA</sequence>
<evidence type="ECO:0000256" key="2">
    <source>
        <dbReference type="ARBA" id="ARBA00022676"/>
    </source>
</evidence>
<dbReference type="GO" id="GO:0016757">
    <property type="term" value="F:glycosyltransferase activity"/>
    <property type="evidence" value="ECO:0007669"/>
    <property type="project" value="UniProtKB-KW"/>
</dbReference>
<dbReference type="PANTHER" id="PTHR43179">
    <property type="entry name" value="RHAMNOSYLTRANSFERASE WBBL"/>
    <property type="match status" value="1"/>
</dbReference>
<gene>
    <name evidence="5" type="ORF">AVDCRST_MAG68-5626</name>
</gene>
<reference evidence="5" key="1">
    <citation type="submission" date="2020-02" db="EMBL/GenBank/DDBJ databases">
        <authorList>
            <person name="Meier V. D."/>
        </authorList>
    </citation>
    <scope>NUCLEOTIDE SEQUENCE</scope>
    <source>
        <strain evidence="5">AVDCRST_MAG68</strain>
    </source>
</reference>
<evidence type="ECO:0000259" key="4">
    <source>
        <dbReference type="Pfam" id="PF00535"/>
    </source>
</evidence>
<evidence type="ECO:0000256" key="3">
    <source>
        <dbReference type="ARBA" id="ARBA00022679"/>
    </source>
</evidence>
<organism evidence="5">
    <name type="scientific">uncultured Gemmatimonadota bacterium</name>
    <dbReference type="NCBI Taxonomy" id="203437"/>
    <lineage>
        <taxon>Bacteria</taxon>
        <taxon>Pseudomonadati</taxon>
        <taxon>Gemmatimonadota</taxon>
        <taxon>environmental samples</taxon>
    </lineage>
</organism>